<protein>
    <recommendedName>
        <fullName evidence="5">Thioesterase domain-containing protein</fullName>
    </recommendedName>
</protein>
<dbReference type="CDD" id="cd00586">
    <property type="entry name" value="4HBT"/>
    <property type="match status" value="1"/>
</dbReference>
<dbReference type="PANTHER" id="PTHR31793:SF27">
    <property type="entry name" value="NOVEL THIOESTERASE SUPERFAMILY DOMAIN AND SAPOSIN A-TYPE DOMAIN CONTAINING PROTEIN (0610012H03RIK)"/>
    <property type="match status" value="1"/>
</dbReference>
<dbReference type="GO" id="GO:0047617">
    <property type="term" value="F:fatty acyl-CoA hydrolase activity"/>
    <property type="evidence" value="ECO:0007669"/>
    <property type="project" value="TreeGrafter"/>
</dbReference>
<evidence type="ECO:0008006" key="5">
    <source>
        <dbReference type="Google" id="ProtNLM"/>
    </source>
</evidence>
<dbReference type="PANTHER" id="PTHR31793">
    <property type="entry name" value="4-HYDROXYBENZOYL-COA THIOESTERASE FAMILY MEMBER"/>
    <property type="match status" value="1"/>
</dbReference>
<keyword evidence="2" id="KW-0378">Hydrolase</keyword>
<organism evidence="3 4">
    <name type="scientific">Pseudomonas fluorescens</name>
    <dbReference type="NCBI Taxonomy" id="294"/>
    <lineage>
        <taxon>Bacteria</taxon>
        <taxon>Pseudomonadati</taxon>
        <taxon>Pseudomonadota</taxon>
        <taxon>Gammaproteobacteria</taxon>
        <taxon>Pseudomonadales</taxon>
        <taxon>Pseudomonadaceae</taxon>
        <taxon>Pseudomonas</taxon>
    </lineage>
</organism>
<dbReference type="SUPFAM" id="SSF54637">
    <property type="entry name" value="Thioesterase/thiol ester dehydrase-isomerase"/>
    <property type="match status" value="1"/>
</dbReference>
<dbReference type="EMBL" id="CABVHU010000014">
    <property type="protein sequence ID" value="VVO29912.1"/>
    <property type="molecule type" value="Genomic_DNA"/>
</dbReference>
<evidence type="ECO:0000313" key="4">
    <source>
        <dbReference type="Proteomes" id="UP000409037"/>
    </source>
</evidence>
<gene>
    <name evidence="3" type="ORF">PS833_04910</name>
</gene>
<dbReference type="Pfam" id="PF13279">
    <property type="entry name" value="4HBT_2"/>
    <property type="match status" value="1"/>
</dbReference>
<accession>A0A5E7ETR3</accession>
<dbReference type="InterPro" id="IPR050563">
    <property type="entry name" value="4-hydroxybenzoyl-CoA_TE"/>
</dbReference>
<dbReference type="Proteomes" id="UP000409037">
    <property type="component" value="Unassembled WGS sequence"/>
</dbReference>
<dbReference type="InterPro" id="IPR029069">
    <property type="entry name" value="HotDog_dom_sf"/>
</dbReference>
<evidence type="ECO:0000256" key="1">
    <source>
        <dbReference type="ARBA" id="ARBA00005953"/>
    </source>
</evidence>
<dbReference type="Gene3D" id="3.10.129.10">
    <property type="entry name" value="Hotdog Thioesterase"/>
    <property type="match status" value="1"/>
</dbReference>
<dbReference type="AlphaFoldDB" id="A0A5E7ETR3"/>
<proteinExistence type="inferred from homology"/>
<sequence>MPKCGIGPKCTCRHWLMFERIHPLKLAIQLQEPTLMSTPMPQRTDYLHFQPITTRWHDNDAYGHINNVTYYSFFDTAVNTYLIEVGGLDIHDGEVVGFVVSSACDYFASIAFPDRIEIGLRVGKLGNSSVQYELAVFKAGEAEACAAGRFVHVFVDRTSNLPVAIPAALRGSLEQLLV</sequence>
<comment type="similarity">
    <text evidence="1">Belongs to the 4-hydroxybenzoyl-CoA thioesterase family.</text>
</comment>
<evidence type="ECO:0000313" key="3">
    <source>
        <dbReference type="EMBL" id="VVO29912.1"/>
    </source>
</evidence>
<name>A0A5E7ETR3_PSEFL</name>
<evidence type="ECO:0000256" key="2">
    <source>
        <dbReference type="ARBA" id="ARBA00022801"/>
    </source>
</evidence>
<reference evidence="3 4" key="1">
    <citation type="submission" date="2019-09" db="EMBL/GenBank/DDBJ databases">
        <authorList>
            <person name="Chandra G."/>
            <person name="Truman W A."/>
        </authorList>
    </citation>
    <scope>NUCLEOTIDE SEQUENCE [LARGE SCALE GENOMIC DNA]</scope>
    <source>
        <strain evidence="3">PS833</strain>
    </source>
</reference>